<protein>
    <submittedName>
        <fullName evidence="2">Exonuclease</fullName>
    </submittedName>
</protein>
<sequence>MSIHVSDIVGCGLRSWYRVHEKIKEPESESSMFNFFMGHLIHEEIILSEENELYMQGNIESMEVDCTDSNERLVGSMDNIIEIDGEKVICDTKTCFRLPKEDELPEGYRKQLNLYKLLYYIETGIEVKKGAILWLEKMTSLKNHKANVIELDELVDIRKMALDRMRNITGDKAPEPETHKWCKYCPYYKTDKCDAF</sequence>
<organism evidence="2">
    <name type="scientific">Nitrosopumivirus cobalaminus</name>
    <dbReference type="NCBI Taxonomy" id="3158414"/>
    <lineage>
        <taxon>Viruses</taxon>
    </lineage>
</organism>
<dbReference type="EMBL" id="PP848464">
    <property type="protein sequence ID" value="XBQ68787.1"/>
    <property type="molecule type" value="Genomic_DNA"/>
</dbReference>
<accession>A0AAU7N495</accession>
<dbReference type="Pfam" id="PF12705">
    <property type="entry name" value="PDDEXK_1"/>
    <property type="match status" value="1"/>
</dbReference>
<evidence type="ECO:0000259" key="1">
    <source>
        <dbReference type="Pfam" id="PF12705"/>
    </source>
</evidence>
<gene>
    <name evidence="2" type="ORF">ZGOWGMRN_CDS_0053</name>
</gene>
<reference evidence="2" key="1">
    <citation type="submission" date="2024-05" db="EMBL/GenBank/DDBJ databases">
        <title>The simplest Porifera holobiont: glass sponge Aphrocallistes beatrix thrives with only two symbionts.</title>
        <authorList>
            <person name="N Garritano A."/>
            <person name="A Allen M."/>
            <person name="Thomas T."/>
        </authorList>
    </citation>
    <scope>NUCLEOTIDE SEQUENCE</scope>
    <source>
        <strain evidence="2">AB1</strain>
    </source>
</reference>
<dbReference type="InterPro" id="IPR011604">
    <property type="entry name" value="PDDEXK-like_dom_sf"/>
</dbReference>
<evidence type="ECO:0000313" key="2">
    <source>
        <dbReference type="EMBL" id="XBQ68787.1"/>
    </source>
</evidence>
<name>A0AAU7N495_9VIRU</name>
<dbReference type="InterPro" id="IPR038726">
    <property type="entry name" value="PDDEXK_AddAB-type"/>
</dbReference>
<dbReference type="GO" id="GO:0004527">
    <property type="term" value="F:exonuclease activity"/>
    <property type="evidence" value="ECO:0007669"/>
    <property type="project" value="UniProtKB-KW"/>
</dbReference>
<feature type="domain" description="PD-(D/E)XK endonuclease-like" evidence="1">
    <location>
        <begin position="59"/>
        <end position="187"/>
    </location>
</feature>
<dbReference type="Gene3D" id="3.90.320.10">
    <property type="match status" value="1"/>
</dbReference>
<proteinExistence type="predicted"/>
<keyword evidence="2" id="KW-0378">Hydrolase</keyword>
<keyword evidence="2" id="KW-0269">Exonuclease</keyword>
<keyword evidence="2" id="KW-0540">Nuclease</keyword>